<evidence type="ECO:0000313" key="2">
    <source>
        <dbReference type="Proteomes" id="UP000288805"/>
    </source>
</evidence>
<dbReference type="EMBL" id="QGNW01001613">
    <property type="protein sequence ID" value="RVW35184.1"/>
    <property type="molecule type" value="Genomic_DNA"/>
</dbReference>
<name>A0A438DI75_VITVI</name>
<accession>A0A438DI75</accession>
<organism evidence="1 2">
    <name type="scientific">Vitis vinifera</name>
    <name type="common">Grape</name>
    <dbReference type="NCBI Taxonomy" id="29760"/>
    <lineage>
        <taxon>Eukaryota</taxon>
        <taxon>Viridiplantae</taxon>
        <taxon>Streptophyta</taxon>
        <taxon>Embryophyta</taxon>
        <taxon>Tracheophyta</taxon>
        <taxon>Spermatophyta</taxon>
        <taxon>Magnoliopsida</taxon>
        <taxon>eudicotyledons</taxon>
        <taxon>Gunneridae</taxon>
        <taxon>Pentapetalae</taxon>
        <taxon>rosids</taxon>
        <taxon>Vitales</taxon>
        <taxon>Vitaceae</taxon>
        <taxon>Viteae</taxon>
        <taxon>Vitis</taxon>
    </lineage>
</organism>
<dbReference type="AlphaFoldDB" id="A0A438DI75"/>
<dbReference type="Proteomes" id="UP000288805">
    <property type="component" value="Unassembled WGS sequence"/>
</dbReference>
<sequence length="43" mass="4753">ASVDLQSCLVTIGFGYPFLSLLLVRVYREPVLDSPRGLELEAD</sequence>
<comment type="caution">
    <text evidence="1">The sequence shown here is derived from an EMBL/GenBank/DDBJ whole genome shotgun (WGS) entry which is preliminary data.</text>
</comment>
<gene>
    <name evidence="1" type="ORF">CK203_100017</name>
</gene>
<protein>
    <submittedName>
        <fullName evidence="1">Uncharacterized protein</fullName>
    </submittedName>
</protein>
<feature type="non-terminal residue" evidence="1">
    <location>
        <position position="1"/>
    </location>
</feature>
<reference evidence="1 2" key="1">
    <citation type="journal article" date="2018" name="PLoS Genet.">
        <title>Population sequencing reveals clonal diversity and ancestral inbreeding in the grapevine cultivar Chardonnay.</title>
        <authorList>
            <person name="Roach M.J."/>
            <person name="Johnson D.L."/>
            <person name="Bohlmann J."/>
            <person name="van Vuuren H.J."/>
            <person name="Jones S.J."/>
            <person name="Pretorius I.S."/>
            <person name="Schmidt S.A."/>
            <person name="Borneman A.R."/>
        </authorList>
    </citation>
    <scope>NUCLEOTIDE SEQUENCE [LARGE SCALE GENOMIC DNA]</scope>
    <source>
        <strain evidence="2">cv. Chardonnay</strain>
        <tissue evidence="1">Leaf</tissue>
    </source>
</reference>
<proteinExistence type="predicted"/>
<evidence type="ECO:0000313" key="1">
    <source>
        <dbReference type="EMBL" id="RVW35184.1"/>
    </source>
</evidence>